<proteinExistence type="predicted"/>
<reference evidence="1 2" key="1">
    <citation type="submission" date="2020-02" db="EMBL/GenBank/DDBJ databases">
        <title>Genome sequences of Thiorhodococcus mannitoliphagus and Thiorhodococcus minor, purple sulfur photosynthetic bacteria in the gammaproteobacterial family, Chromatiaceae.</title>
        <authorList>
            <person name="Aviles F.A."/>
            <person name="Meyer T.E."/>
            <person name="Kyndt J.A."/>
        </authorList>
    </citation>
    <scope>NUCLEOTIDE SEQUENCE [LARGE SCALE GENOMIC DNA]</scope>
    <source>
        <strain evidence="1 2">DSM 11518</strain>
    </source>
</reference>
<dbReference type="Pfam" id="PF13711">
    <property type="entry name" value="DUF4160"/>
    <property type="match status" value="1"/>
</dbReference>
<gene>
    <name evidence="1" type="ORF">G3446_25945</name>
</gene>
<dbReference type="InterPro" id="IPR025427">
    <property type="entry name" value="DUF4160"/>
</dbReference>
<dbReference type="RefSeq" id="WP_164456559.1">
    <property type="nucleotide sequence ID" value="NZ_JAAIJQ010000181.1"/>
</dbReference>
<dbReference type="AlphaFoldDB" id="A0A6M0K898"/>
<accession>A0A6M0K898</accession>
<name>A0A6M0K898_9GAMM</name>
<organism evidence="1 2">
    <name type="scientific">Thiorhodococcus minor</name>
    <dbReference type="NCBI Taxonomy" id="57489"/>
    <lineage>
        <taxon>Bacteria</taxon>
        <taxon>Pseudomonadati</taxon>
        <taxon>Pseudomonadota</taxon>
        <taxon>Gammaproteobacteria</taxon>
        <taxon>Chromatiales</taxon>
        <taxon>Chromatiaceae</taxon>
        <taxon>Thiorhodococcus</taxon>
    </lineage>
</organism>
<protein>
    <submittedName>
        <fullName evidence="1">DUF4160 domain-containing protein</fullName>
    </submittedName>
</protein>
<dbReference type="Proteomes" id="UP000483379">
    <property type="component" value="Unassembled WGS sequence"/>
</dbReference>
<keyword evidence="2" id="KW-1185">Reference proteome</keyword>
<evidence type="ECO:0000313" key="2">
    <source>
        <dbReference type="Proteomes" id="UP000483379"/>
    </source>
</evidence>
<evidence type="ECO:0000313" key="1">
    <source>
        <dbReference type="EMBL" id="NEV65233.1"/>
    </source>
</evidence>
<sequence length="88" mass="10227">MPVISYFFGIYVRMYFDDQLPPHFHVEYQGAEALVAIETGELVEGRLPRKAAKLIKEWCADHRDALWDNWQRAVALQPLRRIPGADND</sequence>
<comment type="caution">
    <text evidence="1">The sequence shown here is derived from an EMBL/GenBank/DDBJ whole genome shotgun (WGS) entry which is preliminary data.</text>
</comment>
<dbReference type="EMBL" id="JAAIJQ010000181">
    <property type="protein sequence ID" value="NEV65233.1"/>
    <property type="molecule type" value="Genomic_DNA"/>
</dbReference>